<gene>
    <name evidence="1" type="ORF">BJG93_36280</name>
</gene>
<sequence length="53" mass="6151">MICIVGLDQHAQRLPLYQHAAFTVEFHYARQIFARRPPPREDLLDGVETMLGE</sequence>
<reference evidence="1" key="1">
    <citation type="submission" date="2016-09" db="EMBL/GenBank/DDBJ databases">
        <title>The Complete Genome of Burkholderia sprentiae wsm5005.</title>
        <authorList>
            <person name="De Meyer S."/>
            <person name="Wang P."/>
            <person name="Terpolilli J."/>
        </authorList>
    </citation>
    <scope>NUCLEOTIDE SEQUENCE [LARGE SCALE GENOMIC DNA]</scope>
    <source>
        <strain evidence="1">WSM5005</strain>
    </source>
</reference>
<name>A0A8F4KHL2_9BURK</name>
<evidence type="ECO:0000313" key="1">
    <source>
        <dbReference type="EMBL" id="QXE07269.1"/>
    </source>
</evidence>
<dbReference type="Proteomes" id="UP000179860">
    <property type="component" value="Chromosome 2"/>
</dbReference>
<organism evidence="1 2">
    <name type="scientific">Paraburkholderia sprentiae WSM5005</name>
    <dbReference type="NCBI Taxonomy" id="754502"/>
    <lineage>
        <taxon>Bacteria</taxon>
        <taxon>Pseudomonadati</taxon>
        <taxon>Pseudomonadota</taxon>
        <taxon>Betaproteobacteria</taxon>
        <taxon>Burkholderiales</taxon>
        <taxon>Burkholderiaceae</taxon>
        <taxon>Paraburkholderia</taxon>
    </lineage>
</organism>
<dbReference type="AlphaFoldDB" id="A0A8F4KHL2"/>
<accession>A0A8F4KHL2</accession>
<protein>
    <submittedName>
        <fullName evidence="1">Uncharacterized protein</fullName>
    </submittedName>
</protein>
<dbReference type="KEGG" id="pspw:BJG93_36280"/>
<dbReference type="EMBL" id="CP017562">
    <property type="protein sequence ID" value="QXE07269.1"/>
    <property type="molecule type" value="Genomic_DNA"/>
</dbReference>
<evidence type="ECO:0000313" key="2">
    <source>
        <dbReference type="Proteomes" id="UP000179860"/>
    </source>
</evidence>
<proteinExistence type="predicted"/>
<keyword evidence="2" id="KW-1185">Reference proteome</keyword>